<dbReference type="InterPro" id="IPR049386">
    <property type="entry name" value="FCSD_central"/>
</dbReference>
<dbReference type="InterPro" id="IPR006311">
    <property type="entry name" value="TAT_signal"/>
</dbReference>
<feature type="domain" description="Flavocytochrome c sulphide dehydrogenase flavin-binding" evidence="4">
    <location>
        <begin position="353"/>
        <end position="419"/>
    </location>
</feature>
<dbReference type="PROSITE" id="PS51318">
    <property type="entry name" value="TAT"/>
    <property type="match status" value="1"/>
</dbReference>
<dbReference type="RefSeq" id="WP_004358822.1">
    <property type="nucleotide sequence ID" value="NZ_AMXF01000028.1"/>
</dbReference>
<dbReference type="Pfam" id="PF09242">
    <property type="entry name" value="FCSD-flav_bind"/>
    <property type="match status" value="1"/>
</dbReference>
<evidence type="ECO:0000313" key="6">
    <source>
        <dbReference type="EMBL" id="ENO97897.1"/>
    </source>
</evidence>
<dbReference type="SUPFAM" id="SSF55424">
    <property type="entry name" value="FAD/NAD-linked reductases, dimerisation (C-terminal) domain"/>
    <property type="match status" value="1"/>
</dbReference>
<feature type="domain" description="FAD/NAD(P)-binding" evidence="3">
    <location>
        <begin position="32"/>
        <end position="148"/>
    </location>
</feature>
<evidence type="ECO:0000256" key="1">
    <source>
        <dbReference type="ARBA" id="ARBA00022630"/>
    </source>
</evidence>
<dbReference type="Pfam" id="PF21706">
    <property type="entry name" value="FCSD_central"/>
    <property type="match status" value="1"/>
</dbReference>
<evidence type="ECO:0000259" key="5">
    <source>
        <dbReference type="Pfam" id="PF21706"/>
    </source>
</evidence>
<feature type="domain" description="Sulfide dehydrogenase [flavocytochrome c] flavoprotein chain central" evidence="5">
    <location>
        <begin position="163"/>
        <end position="275"/>
    </location>
</feature>
<dbReference type="GO" id="GO:0050660">
    <property type="term" value="F:flavin adenine dinucleotide binding"/>
    <property type="evidence" value="ECO:0007669"/>
    <property type="project" value="InterPro"/>
</dbReference>
<protein>
    <submittedName>
        <fullName evidence="6">Sulfide dehydrogenase, flavoprtein subunit</fullName>
    </submittedName>
</protein>
<name>N6ZTX5_9RHOO</name>
<keyword evidence="7" id="KW-1185">Reference proteome</keyword>
<sequence length="420" mass="45152">MNLHRRDFLRATAATAAALALPRIASARARPHVVVVGGGFGGATTAKYLRMWSEGAVDVSLIERETAFVSCPMSNLVIGGLKTMADITLDYERLRSNWGVRVITDEAIGVEPGRRSVRTARHGEIAGDRLVLAPGVAFESARIEGLAGNEERIPHAWKAGPQTAILRAQLEAMPDGGVFAMTIPRAPYRCPPGPYERACVVAHYLRTAKPRSKLLVLDANEGIIAKKALFERAFARYGTMIEYRPNSTLLAVDAATREAEFEFERVRADVLNVIPPMRAGELATRSGLALVNDAWAEVDWLAFGARGMPGVHVIGDAVFPAPGMPKSGHMANQHAKVVAAAILNDLAGLPPNPTPVVMNTCYSFVDDRAAMHVASVHQYDAAKAQLLPVPGAGGLSEEASVAEGRSALKWAYHIWADTLE</sequence>
<organism evidence="6 7">
    <name type="scientific">Thauera phenylacetica B4P</name>
    <dbReference type="NCBI Taxonomy" id="1234382"/>
    <lineage>
        <taxon>Bacteria</taxon>
        <taxon>Pseudomonadati</taxon>
        <taxon>Pseudomonadota</taxon>
        <taxon>Betaproteobacteria</taxon>
        <taxon>Rhodocyclales</taxon>
        <taxon>Zoogloeaceae</taxon>
        <taxon>Thauera</taxon>
    </lineage>
</organism>
<dbReference type="InterPro" id="IPR019546">
    <property type="entry name" value="TAT_signal_bac_arc"/>
</dbReference>
<dbReference type="InterPro" id="IPR015323">
    <property type="entry name" value="FlavoCytC_S_DH_flav-bd"/>
</dbReference>
<dbReference type="Gene3D" id="3.90.760.10">
    <property type="entry name" value="Flavocytochrome c sulphide dehydrogenase, flavin-binding domain"/>
    <property type="match status" value="1"/>
</dbReference>
<proteinExistence type="predicted"/>
<dbReference type="Gene3D" id="3.50.50.60">
    <property type="entry name" value="FAD/NAD(P)-binding domain"/>
    <property type="match status" value="2"/>
</dbReference>
<keyword evidence="1" id="KW-0285">Flavoprotein</keyword>
<dbReference type="Pfam" id="PF10518">
    <property type="entry name" value="TAT_signal"/>
    <property type="match status" value="1"/>
</dbReference>
<dbReference type="EMBL" id="AMXF01000028">
    <property type="protein sequence ID" value="ENO97897.1"/>
    <property type="molecule type" value="Genomic_DNA"/>
</dbReference>
<dbReference type="PANTHER" id="PTHR43755:SF1">
    <property type="entry name" value="FAD-DEPENDENT PYRIDINE NUCLEOTIDE-DISULPHIDE OXIDOREDUCTASE"/>
    <property type="match status" value="1"/>
</dbReference>
<dbReference type="GO" id="GO:0016491">
    <property type="term" value="F:oxidoreductase activity"/>
    <property type="evidence" value="ECO:0007669"/>
    <property type="project" value="InterPro"/>
</dbReference>
<dbReference type="AlphaFoldDB" id="N6ZTX5"/>
<dbReference type="InterPro" id="IPR052541">
    <property type="entry name" value="SQRD"/>
</dbReference>
<dbReference type="InterPro" id="IPR023753">
    <property type="entry name" value="FAD/NAD-binding_dom"/>
</dbReference>
<reference evidence="6 7" key="1">
    <citation type="submission" date="2012-09" db="EMBL/GenBank/DDBJ databases">
        <title>Draft Genome Sequences of 6 Strains from Genus Thauera.</title>
        <authorList>
            <person name="Liu B."/>
            <person name="Shapleigh J.P."/>
            <person name="Frostegard A.H."/>
        </authorList>
    </citation>
    <scope>NUCLEOTIDE SEQUENCE [LARGE SCALE GENOMIC DNA]</scope>
    <source>
        <strain evidence="6 7">B4P</strain>
    </source>
</reference>
<accession>N6ZTX5</accession>
<evidence type="ECO:0000259" key="4">
    <source>
        <dbReference type="Pfam" id="PF09242"/>
    </source>
</evidence>
<evidence type="ECO:0000256" key="2">
    <source>
        <dbReference type="ARBA" id="ARBA00022827"/>
    </source>
</evidence>
<keyword evidence="2" id="KW-0274">FAD</keyword>
<dbReference type="InterPro" id="IPR016156">
    <property type="entry name" value="FAD/NAD-linked_Rdtase_dimer_sf"/>
</dbReference>
<comment type="caution">
    <text evidence="6">The sequence shown here is derived from an EMBL/GenBank/DDBJ whole genome shotgun (WGS) entry which is preliminary data.</text>
</comment>
<evidence type="ECO:0000313" key="7">
    <source>
        <dbReference type="Proteomes" id="UP000013047"/>
    </source>
</evidence>
<dbReference type="InterPro" id="IPR037092">
    <property type="entry name" value="FlavoCytC_S_DH_flav-bd_sf"/>
</dbReference>
<evidence type="ECO:0000259" key="3">
    <source>
        <dbReference type="Pfam" id="PF07992"/>
    </source>
</evidence>
<dbReference type="Pfam" id="PF07992">
    <property type="entry name" value="Pyr_redox_2"/>
    <property type="match status" value="1"/>
</dbReference>
<dbReference type="InterPro" id="IPR036188">
    <property type="entry name" value="FAD/NAD-bd_sf"/>
</dbReference>
<dbReference type="Proteomes" id="UP000013047">
    <property type="component" value="Unassembled WGS sequence"/>
</dbReference>
<gene>
    <name evidence="6" type="ORF">C667_06549</name>
</gene>
<dbReference type="SUPFAM" id="SSF51905">
    <property type="entry name" value="FAD/NAD(P)-binding domain"/>
    <property type="match status" value="2"/>
</dbReference>
<dbReference type="PANTHER" id="PTHR43755">
    <property type="match status" value="1"/>
</dbReference>
<dbReference type="OrthoDB" id="9802771at2"/>